<organism evidence="2 3">
    <name type="scientific">Mycetohabitans endofungorum</name>
    <dbReference type="NCBI Taxonomy" id="417203"/>
    <lineage>
        <taxon>Bacteria</taxon>
        <taxon>Pseudomonadati</taxon>
        <taxon>Pseudomonadota</taxon>
        <taxon>Betaproteobacteria</taxon>
        <taxon>Burkholderiales</taxon>
        <taxon>Burkholderiaceae</taxon>
        <taxon>Mycetohabitans</taxon>
    </lineage>
</organism>
<keyword evidence="3" id="KW-1185">Reference proteome</keyword>
<evidence type="ECO:0000313" key="3">
    <source>
        <dbReference type="Proteomes" id="UP000243096"/>
    </source>
</evidence>
<evidence type="ECO:0000259" key="1">
    <source>
        <dbReference type="PROSITE" id="PS50883"/>
    </source>
</evidence>
<name>A0A2P5KAR8_9BURK</name>
<comment type="caution">
    <text evidence="2">The sequence shown here is derived from an EMBL/GenBank/DDBJ whole genome shotgun (WGS) entry which is preliminary data.</text>
</comment>
<reference evidence="2 3" key="1">
    <citation type="submission" date="2018-01" db="EMBL/GenBank/DDBJ databases">
        <title>Genomic Encyclopedia of Type Strains, Phase III (KMG-III): the genomes of soil and plant-associated and newly described type strains.</title>
        <authorList>
            <person name="Whitman W."/>
        </authorList>
    </citation>
    <scope>NUCLEOTIDE SEQUENCE [LARGE SCALE GENOMIC DNA]</scope>
    <source>
        <strain evidence="2 3">HKI456</strain>
    </source>
</reference>
<dbReference type="EMBL" id="PRDW01000006">
    <property type="protein sequence ID" value="PPB83803.1"/>
    <property type="molecule type" value="Genomic_DNA"/>
</dbReference>
<dbReference type="Proteomes" id="UP000243096">
    <property type="component" value="Unassembled WGS sequence"/>
</dbReference>
<dbReference type="PROSITE" id="PS50883">
    <property type="entry name" value="EAL"/>
    <property type="match status" value="1"/>
</dbReference>
<dbReference type="InterPro" id="IPR001633">
    <property type="entry name" value="EAL_dom"/>
</dbReference>
<evidence type="ECO:0000313" key="2">
    <source>
        <dbReference type="EMBL" id="PPB83803.1"/>
    </source>
</evidence>
<dbReference type="AlphaFoldDB" id="A0A2P5KAR8"/>
<protein>
    <recommendedName>
        <fullName evidence="1">EAL domain-containing protein</fullName>
    </recommendedName>
</protein>
<accession>A0A2P5KAR8</accession>
<gene>
    <name evidence="2" type="ORF">B0O95_106194</name>
</gene>
<proteinExistence type="predicted"/>
<sequence>MLLRMRGVEGTIVPPSKVIAAAEENGNILELDK</sequence>
<feature type="domain" description="EAL" evidence="1">
    <location>
        <begin position="1"/>
        <end position="33"/>
    </location>
</feature>